<sequence length="458" mass="49730">MPETITTLNPANEEIIKLYDTMSDAQLLDRLDAAHHRFQTWRHTSLQERQDHLLAIADGLDRKQDEYAHLITNEMGKPLSQSKAEISKCAAVCRYYANHSGDVLAESTKALDDSTIASTYTRPLGVILSIMPWNFPFWQVMRFVAPNLMTGNVCMLKHAPNVTGCALALESLMKEVGLPQDCFSVILADHKQVGQVLMDYRVRGVTLTGSDRAGKAIASQAGEALKKSVLELGGSDPYIVLDDADLNLAVETCVASRLINSGQTCISAKRFIVTKSVAGEFTERVIQAMSRKSYGNPLDDVDLGPLAREDLRDKVHSQVLQSIDQGAKLALNGQIPEGTGFYYPPTVLTSVSSGMPAFDDEIFGPVASVIEAQDEAQAVAIANQSRYGLGAAIFSKDIERAEYLAAHEIEAGSCAINDFVRSHPAATFGGIKDSGYGRELGSQGLLEFANIKTVTKQS</sequence>
<proteinExistence type="inferred from homology"/>
<comment type="similarity">
    <text evidence="1">Belongs to the aldehyde dehydrogenase family.</text>
</comment>
<dbReference type="InterPro" id="IPR047110">
    <property type="entry name" value="GABD/Sad-like"/>
</dbReference>
<dbReference type="OrthoDB" id="5288135at2"/>
<dbReference type="InterPro" id="IPR016162">
    <property type="entry name" value="Ald_DH_N"/>
</dbReference>
<dbReference type="EMBL" id="FWZT01000004">
    <property type="protein sequence ID" value="SMF08921.1"/>
    <property type="molecule type" value="Genomic_DNA"/>
</dbReference>
<dbReference type="GO" id="GO:0004777">
    <property type="term" value="F:succinate-semialdehyde dehydrogenase (NAD+) activity"/>
    <property type="evidence" value="ECO:0007669"/>
    <property type="project" value="TreeGrafter"/>
</dbReference>
<evidence type="ECO:0000256" key="2">
    <source>
        <dbReference type="ARBA" id="ARBA00022857"/>
    </source>
</evidence>
<protein>
    <submittedName>
        <fullName evidence="5">Succinate-semialdehyde dehydrogenase / glutarate-semialdehyde dehydrogenase</fullName>
    </submittedName>
</protein>
<dbReference type="InterPro" id="IPR016163">
    <property type="entry name" value="Ald_DH_C"/>
</dbReference>
<organism evidence="5 6">
    <name type="scientific">Pseudobacteriovorax antillogorgiicola</name>
    <dbReference type="NCBI Taxonomy" id="1513793"/>
    <lineage>
        <taxon>Bacteria</taxon>
        <taxon>Pseudomonadati</taxon>
        <taxon>Bdellovibrionota</taxon>
        <taxon>Oligoflexia</taxon>
        <taxon>Oligoflexales</taxon>
        <taxon>Pseudobacteriovoracaceae</taxon>
        <taxon>Pseudobacteriovorax</taxon>
    </lineage>
</organism>
<keyword evidence="2" id="KW-0521">NADP</keyword>
<dbReference type="RefSeq" id="WP_132316416.1">
    <property type="nucleotide sequence ID" value="NZ_FWZT01000004.1"/>
</dbReference>
<dbReference type="InterPro" id="IPR016161">
    <property type="entry name" value="Ald_DH/histidinol_DH"/>
</dbReference>
<evidence type="ECO:0000313" key="6">
    <source>
        <dbReference type="Proteomes" id="UP000192907"/>
    </source>
</evidence>
<dbReference type="FunFam" id="3.40.309.10:FF:000009">
    <property type="entry name" value="Aldehyde dehydrogenase A"/>
    <property type="match status" value="1"/>
</dbReference>
<evidence type="ECO:0000313" key="5">
    <source>
        <dbReference type="EMBL" id="SMF08921.1"/>
    </source>
</evidence>
<dbReference type="InterPro" id="IPR044148">
    <property type="entry name" value="ALDH_GabD1-like"/>
</dbReference>
<evidence type="ECO:0000256" key="1">
    <source>
        <dbReference type="ARBA" id="ARBA00009986"/>
    </source>
</evidence>
<dbReference type="FunFam" id="3.40.605.10:FF:000012">
    <property type="entry name" value="NAD-dependent succinate-semialdehyde dehydrogenase"/>
    <property type="match status" value="1"/>
</dbReference>
<dbReference type="STRING" id="1513793.SAMN06296036_104329"/>
<evidence type="ECO:0000259" key="4">
    <source>
        <dbReference type="Pfam" id="PF00171"/>
    </source>
</evidence>
<dbReference type="Gene3D" id="3.40.605.10">
    <property type="entry name" value="Aldehyde Dehydrogenase, Chain A, domain 1"/>
    <property type="match status" value="1"/>
</dbReference>
<keyword evidence="6" id="KW-1185">Reference proteome</keyword>
<feature type="domain" description="Aldehyde dehydrogenase" evidence="4">
    <location>
        <begin position="3"/>
        <end position="454"/>
    </location>
</feature>
<dbReference type="InterPro" id="IPR015590">
    <property type="entry name" value="Aldehyde_DH_dom"/>
</dbReference>
<dbReference type="PANTHER" id="PTHR43217:SF1">
    <property type="entry name" value="SUCCINATE SEMIALDEHYDE DEHYDROGENASE [NAD(P)+] SAD"/>
    <property type="match status" value="1"/>
</dbReference>
<reference evidence="6" key="1">
    <citation type="submission" date="2017-04" db="EMBL/GenBank/DDBJ databases">
        <authorList>
            <person name="Varghese N."/>
            <person name="Submissions S."/>
        </authorList>
    </citation>
    <scope>NUCLEOTIDE SEQUENCE [LARGE SCALE GENOMIC DNA]</scope>
    <source>
        <strain evidence="6">RKEM611</strain>
    </source>
</reference>
<dbReference type="CDD" id="cd07100">
    <property type="entry name" value="ALDH_SSADH1_GabD1"/>
    <property type="match status" value="1"/>
</dbReference>
<evidence type="ECO:0000256" key="3">
    <source>
        <dbReference type="ARBA" id="ARBA00023002"/>
    </source>
</evidence>
<dbReference type="AlphaFoldDB" id="A0A1Y6BH85"/>
<dbReference type="SUPFAM" id="SSF53720">
    <property type="entry name" value="ALDH-like"/>
    <property type="match status" value="1"/>
</dbReference>
<name>A0A1Y6BH85_9BACT</name>
<dbReference type="GO" id="GO:0004030">
    <property type="term" value="F:aldehyde dehydrogenase [NAD(P)+] activity"/>
    <property type="evidence" value="ECO:0007669"/>
    <property type="project" value="InterPro"/>
</dbReference>
<dbReference type="Pfam" id="PF00171">
    <property type="entry name" value="Aldedh"/>
    <property type="match status" value="1"/>
</dbReference>
<dbReference type="Proteomes" id="UP000192907">
    <property type="component" value="Unassembled WGS sequence"/>
</dbReference>
<dbReference type="PANTHER" id="PTHR43217">
    <property type="entry name" value="SUCCINATE SEMIALDEHYDE DEHYDROGENASE [NAD(P)+] SAD"/>
    <property type="match status" value="1"/>
</dbReference>
<dbReference type="Gene3D" id="3.40.309.10">
    <property type="entry name" value="Aldehyde Dehydrogenase, Chain A, domain 2"/>
    <property type="match status" value="1"/>
</dbReference>
<keyword evidence="3" id="KW-0560">Oxidoreductase</keyword>
<accession>A0A1Y6BH85</accession>
<gene>
    <name evidence="5" type="ORF">SAMN06296036_104329</name>
</gene>